<evidence type="ECO:0000256" key="3">
    <source>
        <dbReference type="ARBA" id="ARBA00023326"/>
    </source>
</evidence>
<dbReference type="AlphaFoldDB" id="A0A9D3VMZ5"/>
<reference evidence="5 6" key="1">
    <citation type="journal article" date="2021" name="Plant Biotechnol. J.">
        <title>Multi-omics assisted identification of the key and species-specific regulatory components of drought-tolerant mechanisms in Gossypium stocksii.</title>
        <authorList>
            <person name="Yu D."/>
            <person name="Ke L."/>
            <person name="Zhang D."/>
            <person name="Wu Y."/>
            <person name="Sun Y."/>
            <person name="Mei J."/>
            <person name="Sun J."/>
            <person name="Sun Y."/>
        </authorList>
    </citation>
    <scope>NUCLEOTIDE SEQUENCE [LARGE SCALE GENOMIC DNA]</scope>
    <source>
        <strain evidence="6">cv. E1</strain>
        <tissue evidence="5">Leaf</tissue>
    </source>
</reference>
<dbReference type="GO" id="GO:0016161">
    <property type="term" value="F:beta-amylase activity"/>
    <property type="evidence" value="ECO:0007669"/>
    <property type="project" value="UniProtKB-EC"/>
</dbReference>
<dbReference type="PANTHER" id="PTHR31352:SF1">
    <property type="entry name" value="BETA-AMYLASE 3, CHLOROPLASTIC"/>
    <property type="match status" value="1"/>
</dbReference>
<accession>A0A9D3VMZ5</accession>
<comment type="catalytic activity">
    <reaction evidence="4">
        <text>Hydrolysis of (1-&gt;4)-alpha-D-glucosidic linkages in polysaccharides so as to remove successive maltose units from the non-reducing ends of the chains.</text>
        <dbReference type="EC" id="3.2.1.2"/>
    </reaction>
</comment>
<dbReference type="Gene3D" id="3.20.20.80">
    <property type="entry name" value="Glycosidases"/>
    <property type="match status" value="1"/>
</dbReference>
<protein>
    <recommendedName>
        <fullName evidence="4">Beta-amylase</fullName>
        <ecNumber evidence="4">3.2.1.2</ecNumber>
    </recommendedName>
</protein>
<organism evidence="5 6">
    <name type="scientific">Gossypium stocksii</name>
    <dbReference type="NCBI Taxonomy" id="47602"/>
    <lineage>
        <taxon>Eukaryota</taxon>
        <taxon>Viridiplantae</taxon>
        <taxon>Streptophyta</taxon>
        <taxon>Embryophyta</taxon>
        <taxon>Tracheophyta</taxon>
        <taxon>Spermatophyta</taxon>
        <taxon>Magnoliopsida</taxon>
        <taxon>eudicotyledons</taxon>
        <taxon>Gunneridae</taxon>
        <taxon>Pentapetalae</taxon>
        <taxon>rosids</taxon>
        <taxon>malvids</taxon>
        <taxon>Malvales</taxon>
        <taxon>Malvaceae</taxon>
        <taxon>Malvoideae</taxon>
        <taxon>Gossypium</taxon>
    </lineage>
</organism>
<keyword evidence="3 4" id="KW-0624">Polysaccharide degradation</keyword>
<name>A0A9D3VMZ5_9ROSI</name>
<evidence type="ECO:0000256" key="1">
    <source>
        <dbReference type="ARBA" id="ARBA00005652"/>
    </source>
</evidence>
<dbReference type="OrthoDB" id="1662361at2759"/>
<comment type="caution">
    <text evidence="5">The sequence shown here is derived from an EMBL/GenBank/DDBJ whole genome shotgun (WGS) entry which is preliminary data.</text>
</comment>
<keyword evidence="6" id="KW-1185">Reference proteome</keyword>
<evidence type="ECO:0000256" key="4">
    <source>
        <dbReference type="RuleBase" id="RU000509"/>
    </source>
</evidence>
<sequence>MFSKYGIVFIFTCMEMKDGEQPDYANCSPEGLVRQVKMATKTAQVELAVENALERYDAGGYAQKKSRILALNHESPSYSRRN</sequence>
<evidence type="ECO:0000313" key="6">
    <source>
        <dbReference type="Proteomes" id="UP000828251"/>
    </source>
</evidence>
<evidence type="ECO:0000313" key="5">
    <source>
        <dbReference type="EMBL" id="KAH1089653.1"/>
    </source>
</evidence>
<dbReference type="SUPFAM" id="SSF51445">
    <property type="entry name" value="(Trans)glycosidases"/>
    <property type="match status" value="1"/>
</dbReference>
<evidence type="ECO:0000256" key="2">
    <source>
        <dbReference type="ARBA" id="ARBA00023277"/>
    </source>
</evidence>
<dbReference type="EMBL" id="JAIQCV010000006">
    <property type="protein sequence ID" value="KAH1089653.1"/>
    <property type="molecule type" value="Genomic_DNA"/>
</dbReference>
<proteinExistence type="inferred from homology"/>
<dbReference type="Pfam" id="PF01373">
    <property type="entry name" value="Glyco_hydro_14"/>
    <property type="match status" value="1"/>
</dbReference>
<keyword evidence="4" id="KW-0378">Hydrolase</keyword>
<dbReference type="Proteomes" id="UP000828251">
    <property type="component" value="Unassembled WGS sequence"/>
</dbReference>
<dbReference type="InterPro" id="IPR001554">
    <property type="entry name" value="Glyco_hydro_14"/>
</dbReference>
<keyword evidence="4" id="KW-0326">Glycosidase</keyword>
<keyword evidence="2 4" id="KW-0119">Carbohydrate metabolism</keyword>
<dbReference type="GO" id="GO:0000272">
    <property type="term" value="P:polysaccharide catabolic process"/>
    <property type="evidence" value="ECO:0007669"/>
    <property type="project" value="UniProtKB-KW"/>
</dbReference>
<gene>
    <name evidence="5" type="ORF">J1N35_016910</name>
</gene>
<dbReference type="EC" id="3.2.1.2" evidence="4"/>
<dbReference type="InterPro" id="IPR017853">
    <property type="entry name" value="GH"/>
</dbReference>
<comment type="similarity">
    <text evidence="1 4">Belongs to the glycosyl hydrolase 14 family.</text>
</comment>
<dbReference type="PANTHER" id="PTHR31352">
    <property type="entry name" value="BETA-AMYLASE 1, CHLOROPLASTIC"/>
    <property type="match status" value="1"/>
</dbReference>